<dbReference type="SUPFAM" id="SSF103473">
    <property type="entry name" value="MFS general substrate transporter"/>
    <property type="match status" value="1"/>
</dbReference>
<feature type="transmembrane region" description="Helical" evidence="7">
    <location>
        <begin position="317"/>
        <end position="342"/>
    </location>
</feature>
<evidence type="ECO:0000256" key="7">
    <source>
        <dbReference type="SAM" id="Phobius"/>
    </source>
</evidence>
<dbReference type="AlphaFoldDB" id="A0A942T9C9"/>
<feature type="transmembrane region" description="Helical" evidence="7">
    <location>
        <begin position="290"/>
        <end position="311"/>
    </location>
</feature>
<dbReference type="Pfam" id="PF07690">
    <property type="entry name" value="MFS_1"/>
    <property type="match status" value="1"/>
</dbReference>
<dbReference type="InterPro" id="IPR050171">
    <property type="entry name" value="MFS_Transporters"/>
</dbReference>
<accession>A0A942T9C9</accession>
<sequence>MFRIPARLRAPFATLSEHRFVTFAVLVDTVGAGLTLPLTIVYFTLTTDLSLATLGLISTTAALVALPIGLVGGVLTDRFGAKASMITNNLLSAAGFTLYLVAHDPVLVFAAVFLATASERLYWTSWTAYVHDLAEGRPFERWFAFLEATKAAALGAGAIVAAVTLAQGHDGLRWLVLANVVTSVAAAAVFAVQPVGSRPAPRGRDLADRHDAGSVRAFLRDRSMRLLALGQLLLGPAMVLPNVALSVLFVERWHLPAAVAPVQFAIATGLAAVLQTSVTRWVSGRDRGTLVAIGAGLTGLTAVPLVFLPPLAGAPAWAYVVVVAVVLAVADMLCLPAANALMAEAPHPRVRGRAIGVFQTAASVGSALYPLTIGLLDTDVPWVLWLLTALVFGGAAWAWRAAAAGLPARVRTATRHDVDA</sequence>
<comment type="subcellular location">
    <subcellularLocation>
        <location evidence="1">Cell membrane</location>
        <topology evidence="1">Multi-pass membrane protein</topology>
    </subcellularLocation>
</comment>
<dbReference type="InterPro" id="IPR011701">
    <property type="entry name" value="MFS"/>
</dbReference>
<feature type="transmembrane region" description="Helical" evidence="7">
    <location>
        <begin position="382"/>
        <end position="399"/>
    </location>
</feature>
<dbReference type="EMBL" id="JAGYPE010000008">
    <property type="protein sequence ID" value="MBS4187577.1"/>
    <property type="molecule type" value="Genomic_DNA"/>
</dbReference>
<comment type="caution">
    <text evidence="8">The sequence shown here is derived from an EMBL/GenBank/DDBJ whole genome shotgun (WGS) entry which is preliminary data.</text>
</comment>
<reference evidence="8" key="1">
    <citation type="submission" date="2021-05" db="EMBL/GenBank/DDBJ databases">
        <title>Novel Bacillus species.</title>
        <authorList>
            <person name="Liu G."/>
        </authorList>
    </citation>
    <scope>NUCLEOTIDE SEQUENCE</scope>
    <source>
        <strain evidence="8">FJAT-50051</strain>
    </source>
</reference>
<dbReference type="GO" id="GO:0005886">
    <property type="term" value="C:plasma membrane"/>
    <property type="evidence" value="ECO:0007669"/>
    <property type="project" value="UniProtKB-SubCell"/>
</dbReference>
<evidence type="ECO:0000256" key="2">
    <source>
        <dbReference type="ARBA" id="ARBA00022448"/>
    </source>
</evidence>
<keyword evidence="5 7" id="KW-1133">Transmembrane helix</keyword>
<evidence type="ECO:0000256" key="5">
    <source>
        <dbReference type="ARBA" id="ARBA00022989"/>
    </source>
</evidence>
<evidence type="ECO:0000256" key="1">
    <source>
        <dbReference type="ARBA" id="ARBA00004651"/>
    </source>
</evidence>
<evidence type="ECO:0000256" key="6">
    <source>
        <dbReference type="ARBA" id="ARBA00023136"/>
    </source>
</evidence>
<protein>
    <submittedName>
        <fullName evidence="8">MFS transporter</fullName>
    </submittedName>
</protein>
<dbReference type="PANTHER" id="PTHR23517">
    <property type="entry name" value="RESISTANCE PROTEIN MDTM, PUTATIVE-RELATED-RELATED"/>
    <property type="match status" value="1"/>
</dbReference>
<name>A0A942T9C9_9BACI</name>
<keyword evidence="6 7" id="KW-0472">Membrane</keyword>
<dbReference type="GO" id="GO:0022857">
    <property type="term" value="F:transmembrane transporter activity"/>
    <property type="evidence" value="ECO:0007669"/>
    <property type="project" value="InterPro"/>
</dbReference>
<gene>
    <name evidence="8" type="ORF">KHB02_40080</name>
</gene>
<keyword evidence="3" id="KW-1003">Cell membrane</keyword>
<feature type="transmembrane region" description="Helical" evidence="7">
    <location>
        <begin position="226"/>
        <end position="249"/>
    </location>
</feature>
<organism evidence="8">
    <name type="scientific">Neobacillus citreus</name>
    <dbReference type="NCBI Taxonomy" id="2833578"/>
    <lineage>
        <taxon>Bacteria</taxon>
        <taxon>Bacillati</taxon>
        <taxon>Bacillota</taxon>
        <taxon>Bacilli</taxon>
        <taxon>Bacillales</taxon>
        <taxon>Bacillaceae</taxon>
        <taxon>Neobacillus</taxon>
    </lineage>
</organism>
<evidence type="ECO:0000256" key="4">
    <source>
        <dbReference type="ARBA" id="ARBA00022692"/>
    </source>
</evidence>
<evidence type="ECO:0000256" key="3">
    <source>
        <dbReference type="ARBA" id="ARBA00022475"/>
    </source>
</evidence>
<dbReference type="InterPro" id="IPR036259">
    <property type="entry name" value="MFS_trans_sf"/>
</dbReference>
<feature type="transmembrane region" description="Helical" evidence="7">
    <location>
        <begin position="20"/>
        <end position="43"/>
    </location>
</feature>
<feature type="transmembrane region" description="Helical" evidence="7">
    <location>
        <begin position="172"/>
        <end position="192"/>
    </location>
</feature>
<feature type="transmembrane region" description="Helical" evidence="7">
    <location>
        <begin position="49"/>
        <end position="71"/>
    </location>
</feature>
<dbReference type="PANTHER" id="PTHR23517:SF2">
    <property type="entry name" value="MULTIDRUG RESISTANCE PROTEIN MDTH"/>
    <property type="match status" value="1"/>
</dbReference>
<keyword evidence="2" id="KW-0813">Transport</keyword>
<keyword evidence="4 7" id="KW-0812">Transmembrane</keyword>
<evidence type="ECO:0000313" key="8">
    <source>
        <dbReference type="EMBL" id="MBS4187577.1"/>
    </source>
</evidence>
<feature type="transmembrane region" description="Helical" evidence="7">
    <location>
        <begin position="255"/>
        <end position="278"/>
    </location>
</feature>
<proteinExistence type="predicted"/>
<feature type="transmembrane region" description="Helical" evidence="7">
    <location>
        <begin position="354"/>
        <end position="376"/>
    </location>
</feature>
<dbReference type="Gene3D" id="1.20.1250.20">
    <property type="entry name" value="MFS general substrate transporter like domains"/>
    <property type="match status" value="1"/>
</dbReference>